<evidence type="ECO:0000313" key="1">
    <source>
        <dbReference type="EMBL" id="MTW12876.1"/>
    </source>
</evidence>
<keyword evidence="2" id="KW-1185">Reference proteome</keyword>
<dbReference type="RefSeq" id="WP_155455809.1">
    <property type="nucleotide sequence ID" value="NZ_WNKX01000017.1"/>
</dbReference>
<proteinExistence type="predicted"/>
<evidence type="ECO:0008006" key="3">
    <source>
        <dbReference type="Google" id="ProtNLM"/>
    </source>
</evidence>
<name>A0A6L6QMF0_9BURK</name>
<sequence>MTMPIQFDTAAYIKVLVDAGVPPEHASAHAIALAHALSQPVANDSDLTIVRAEMHAMISQHEARMKQWVLAQLKPIYWLQGLILILQTITMTKLFL</sequence>
<dbReference type="AlphaFoldDB" id="A0A6L6QMF0"/>
<organism evidence="1 2">
    <name type="scientific">Massilia eburnea</name>
    <dbReference type="NCBI Taxonomy" id="1776165"/>
    <lineage>
        <taxon>Bacteria</taxon>
        <taxon>Pseudomonadati</taxon>
        <taxon>Pseudomonadota</taxon>
        <taxon>Betaproteobacteria</taxon>
        <taxon>Burkholderiales</taxon>
        <taxon>Oxalobacteraceae</taxon>
        <taxon>Telluria group</taxon>
        <taxon>Massilia</taxon>
    </lineage>
</organism>
<dbReference type="EMBL" id="WNKX01000017">
    <property type="protein sequence ID" value="MTW12876.1"/>
    <property type="molecule type" value="Genomic_DNA"/>
</dbReference>
<protein>
    <recommendedName>
        <fullName evidence="3">DUF1640 domain-containing protein</fullName>
    </recommendedName>
</protein>
<evidence type="ECO:0000313" key="2">
    <source>
        <dbReference type="Proteomes" id="UP000472320"/>
    </source>
</evidence>
<gene>
    <name evidence="1" type="ORF">GM658_19910</name>
</gene>
<reference evidence="1 2" key="1">
    <citation type="submission" date="2019-11" db="EMBL/GenBank/DDBJ databases">
        <title>Type strains purchased from KCTC, JCM and DSMZ.</title>
        <authorList>
            <person name="Lu H."/>
        </authorList>
    </citation>
    <scope>NUCLEOTIDE SEQUENCE [LARGE SCALE GENOMIC DNA]</scope>
    <source>
        <strain evidence="1 2">JCM 31587</strain>
    </source>
</reference>
<dbReference type="Proteomes" id="UP000472320">
    <property type="component" value="Unassembled WGS sequence"/>
</dbReference>
<accession>A0A6L6QMF0</accession>
<comment type="caution">
    <text evidence="1">The sequence shown here is derived from an EMBL/GenBank/DDBJ whole genome shotgun (WGS) entry which is preliminary data.</text>
</comment>
<dbReference type="OrthoDB" id="8781184at2"/>